<name>A0ACB9BZV6_ARCLA</name>
<reference evidence="2" key="1">
    <citation type="journal article" date="2022" name="Mol. Ecol. Resour.">
        <title>The genomes of chicory, endive, great burdock and yacon provide insights into Asteraceae palaeo-polyploidization history and plant inulin production.</title>
        <authorList>
            <person name="Fan W."/>
            <person name="Wang S."/>
            <person name="Wang H."/>
            <person name="Wang A."/>
            <person name="Jiang F."/>
            <person name="Liu H."/>
            <person name="Zhao H."/>
            <person name="Xu D."/>
            <person name="Zhang Y."/>
        </authorList>
    </citation>
    <scope>NUCLEOTIDE SEQUENCE [LARGE SCALE GENOMIC DNA]</scope>
    <source>
        <strain evidence="2">cv. Niubang</strain>
    </source>
</reference>
<accession>A0ACB9BZV6</accession>
<gene>
    <name evidence="1" type="ORF">L6452_16066</name>
</gene>
<protein>
    <submittedName>
        <fullName evidence="1">Uncharacterized protein</fullName>
    </submittedName>
</protein>
<organism evidence="1 2">
    <name type="scientific">Arctium lappa</name>
    <name type="common">Greater burdock</name>
    <name type="synonym">Lappa major</name>
    <dbReference type="NCBI Taxonomy" id="4217"/>
    <lineage>
        <taxon>Eukaryota</taxon>
        <taxon>Viridiplantae</taxon>
        <taxon>Streptophyta</taxon>
        <taxon>Embryophyta</taxon>
        <taxon>Tracheophyta</taxon>
        <taxon>Spermatophyta</taxon>
        <taxon>Magnoliopsida</taxon>
        <taxon>eudicotyledons</taxon>
        <taxon>Gunneridae</taxon>
        <taxon>Pentapetalae</taxon>
        <taxon>asterids</taxon>
        <taxon>campanulids</taxon>
        <taxon>Asterales</taxon>
        <taxon>Asteraceae</taxon>
        <taxon>Carduoideae</taxon>
        <taxon>Cardueae</taxon>
        <taxon>Arctiinae</taxon>
        <taxon>Arctium</taxon>
    </lineage>
</organism>
<comment type="caution">
    <text evidence="1">The sequence shown here is derived from an EMBL/GenBank/DDBJ whole genome shotgun (WGS) entry which is preliminary data.</text>
</comment>
<evidence type="ECO:0000313" key="2">
    <source>
        <dbReference type="Proteomes" id="UP001055879"/>
    </source>
</evidence>
<keyword evidence="2" id="KW-1185">Reference proteome</keyword>
<dbReference type="EMBL" id="CM042051">
    <property type="protein sequence ID" value="KAI3727452.1"/>
    <property type="molecule type" value="Genomic_DNA"/>
</dbReference>
<dbReference type="Proteomes" id="UP001055879">
    <property type="component" value="Linkage Group LG05"/>
</dbReference>
<reference evidence="1 2" key="2">
    <citation type="journal article" date="2022" name="Mol. Ecol. Resour.">
        <title>The genomes of chicory, endive, great burdock and yacon provide insights into Asteraceae paleo-polyploidization history and plant inulin production.</title>
        <authorList>
            <person name="Fan W."/>
            <person name="Wang S."/>
            <person name="Wang H."/>
            <person name="Wang A."/>
            <person name="Jiang F."/>
            <person name="Liu H."/>
            <person name="Zhao H."/>
            <person name="Xu D."/>
            <person name="Zhang Y."/>
        </authorList>
    </citation>
    <scope>NUCLEOTIDE SEQUENCE [LARGE SCALE GENOMIC DNA]</scope>
    <source>
        <strain evidence="2">cv. Niubang</strain>
    </source>
</reference>
<sequence>MEGGNIRKSNSYPSEYPGKSNIEFSIPENVPSIPQPKTPTEPMEFLSRSWSVSAAEISKAFAQKPKQFMLDKKNISPLPESFIAPQPQQKVMNLSNIQSVRPRGKWFNHRDTIMTSVRKKDKVRAEKAQTHAALCVAGLATAVASITAAESTSLDNARMSTALASATELLASHCFELAESVGADHDLVVSVVQSAINIQNPSDLVTLTAAAATALRGEAALKARFPKEAKKNATVIPYEKGMGGHMLTGNHREITKREHQCTKDVLQQVYKGGLHWKQVSIYINKKSKVIIKLKSNHVGGAFSTKNKGVVYGVCNEKASWPFSKERENADAHFGIKTAKGLLEFKCKNKIHKQKWVDTIQYLLQRTSNIENIRHSMNMLTA</sequence>
<proteinExistence type="predicted"/>
<evidence type="ECO:0000313" key="1">
    <source>
        <dbReference type="EMBL" id="KAI3727452.1"/>
    </source>
</evidence>